<dbReference type="InterPro" id="IPR050696">
    <property type="entry name" value="FtsA/MreB"/>
</dbReference>
<feature type="domain" description="DZANK-type" evidence="1">
    <location>
        <begin position="25"/>
        <end position="68"/>
    </location>
</feature>
<dbReference type="Pfam" id="PF12773">
    <property type="entry name" value="DZR"/>
    <property type="match status" value="1"/>
</dbReference>
<name>A0A5B9M622_9BACT</name>
<dbReference type="Pfam" id="PF11104">
    <property type="entry name" value="PilM_2"/>
    <property type="match status" value="1"/>
</dbReference>
<evidence type="ECO:0000313" key="2">
    <source>
        <dbReference type="EMBL" id="QEF96581.1"/>
    </source>
</evidence>
<protein>
    <submittedName>
        <fullName evidence="2">Competence protein A</fullName>
    </submittedName>
</protein>
<dbReference type="EMBL" id="CP036264">
    <property type="protein sequence ID" value="QEF96581.1"/>
    <property type="molecule type" value="Genomic_DNA"/>
</dbReference>
<gene>
    <name evidence="2" type="ORF">Mal15_06090</name>
</gene>
<dbReference type="Gene3D" id="3.30.1490.300">
    <property type="match status" value="1"/>
</dbReference>
<dbReference type="Proteomes" id="UP000321353">
    <property type="component" value="Chromosome"/>
</dbReference>
<keyword evidence="3" id="KW-1185">Reference proteome</keyword>
<dbReference type="PANTHER" id="PTHR32432">
    <property type="entry name" value="CELL DIVISION PROTEIN FTSA-RELATED"/>
    <property type="match status" value="1"/>
</dbReference>
<sequence length="724" mass="79076">MSGSSFVDQAGTIPTHPQKSDVIVCGACGNPNASGGQFCADCGHSLYEPCAECTKPVLLSQSFCGKCGCDLVAALGKRKSDLESKIADAIDAAKERDFERSQGLLALVTRQTDYRLKDVVAKAKTAQQKIDLVAEQECESASDRIAAAQQAYQAGDSARVVDLLGSLPPKLLTPEASGNLERSKARLEQLERAQASLQEAFQKRDWASSGVILERLMELQPDDESVAKLALKVGKKLISKATGLRETHKYRAASELLQCVPSNARGEAFDQLSDVVDQIGWFANQFSAEPFATATLGRLAKQWAEKSGGDPRAIKTLSRISSRIKGPKSSSRELFAPLEAKSVSWVGGPVGMLAFPEGVDIVDNGPLQSAPGQFNVAIGLALQGLGHGRITEDFSPKKGLLQRLGRKKSNRCWGLDLGTSGLKAVCLETVENERPRLVECYKFAFNTPLTRTTTDANLNDAIREAVEGFLERHDVESTPVWVSFPARELVSRFVRLPPVADKQAKTLFEKEVESRIPLPLDEVVRVNWVAPLPSEELTSTGRPAFVSAAKQQFVDRYLENLTEAGLTVSGLQATPIALLNFASVEFDPLLNPDQEDDEDVESKLPTVALVDCGAEMTIVLMISSASCWFWSFESGGNEFTRLVCRGTKLTHSEGEKLKRNPAAMEHPQVQFETVEQRMEEMHGRLRKVIADVADQHAEFDVQQTWCCGGGTLTHGWVKRILCEK</sequence>
<dbReference type="InterPro" id="IPR043129">
    <property type="entry name" value="ATPase_NBD"/>
</dbReference>
<organism evidence="2 3">
    <name type="scientific">Stieleria maiorica</name>
    <dbReference type="NCBI Taxonomy" id="2795974"/>
    <lineage>
        <taxon>Bacteria</taxon>
        <taxon>Pseudomonadati</taxon>
        <taxon>Planctomycetota</taxon>
        <taxon>Planctomycetia</taxon>
        <taxon>Pirellulales</taxon>
        <taxon>Pirellulaceae</taxon>
        <taxon>Stieleria</taxon>
    </lineage>
</organism>
<evidence type="ECO:0000313" key="3">
    <source>
        <dbReference type="Proteomes" id="UP000321353"/>
    </source>
</evidence>
<dbReference type="KEGG" id="smam:Mal15_06090"/>
<proteinExistence type="predicted"/>
<dbReference type="RefSeq" id="WP_147866380.1">
    <property type="nucleotide sequence ID" value="NZ_CP036264.1"/>
</dbReference>
<dbReference type="Gene3D" id="3.30.420.40">
    <property type="match status" value="2"/>
</dbReference>
<accession>A0A5B9M622</accession>
<dbReference type="InterPro" id="IPR025874">
    <property type="entry name" value="DZR"/>
</dbReference>
<evidence type="ECO:0000259" key="1">
    <source>
        <dbReference type="Pfam" id="PF12773"/>
    </source>
</evidence>
<dbReference type="PANTHER" id="PTHR32432:SF3">
    <property type="entry name" value="ETHANOLAMINE UTILIZATION PROTEIN EUTJ"/>
    <property type="match status" value="1"/>
</dbReference>
<reference evidence="2 3" key="1">
    <citation type="submission" date="2019-02" db="EMBL/GenBank/DDBJ databases">
        <title>Planctomycetal bacteria perform biofilm scaping via a novel small molecule.</title>
        <authorList>
            <person name="Jeske O."/>
            <person name="Boedeker C."/>
            <person name="Wiegand S."/>
            <person name="Breitling P."/>
            <person name="Kallscheuer N."/>
            <person name="Jogler M."/>
            <person name="Rohde M."/>
            <person name="Petersen J."/>
            <person name="Medema M.H."/>
            <person name="Surup F."/>
            <person name="Jogler C."/>
        </authorList>
    </citation>
    <scope>NUCLEOTIDE SEQUENCE [LARGE SCALE GENOMIC DNA]</scope>
    <source>
        <strain evidence="2 3">Mal15</strain>
    </source>
</reference>
<dbReference type="SUPFAM" id="SSF53067">
    <property type="entry name" value="Actin-like ATPase domain"/>
    <property type="match status" value="2"/>
</dbReference>
<dbReference type="AlphaFoldDB" id="A0A5B9M622"/>
<dbReference type="InterPro" id="IPR005883">
    <property type="entry name" value="PilM"/>
</dbReference>